<comment type="caution">
    <text evidence="2">The sequence shown here is derived from an EMBL/GenBank/DDBJ whole genome shotgun (WGS) entry which is preliminary data.</text>
</comment>
<evidence type="ECO:0000313" key="3">
    <source>
        <dbReference type="Proteomes" id="UP001433268"/>
    </source>
</evidence>
<evidence type="ECO:0000313" key="2">
    <source>
        <dbReference type="EMBL" id="KAK8088469.1"/>
    </source>
</evidence>
<proteinExistence type="predicted"/>
<evidence type="ECO:0000256" key="1">
    <source>
        <dbReference type="SAM" id="MobiDB-lite"/>
    </source>
</evidence>
<dbReference type="Proteomes" id="UP001433268">
    <property type="component" value="Unassembled WGS sequence"/>
</dbReference>
<feature type="compositionally biased region" description="Polar residues" evidence="1">
    <location>
        <begin position="1"/>
        <end position="16"/>
    </location>
</feature>
<organism evidence="2 3">
    <name type="scientific">Apiospora hydei</name>
    <dbReference type="NCBI Taxonomy" id="1337664"/>
    <lineage>
        <taxon>Eukaryota</taxon>
        <taxon>Fungi</taxon>
        <taxon>Dikarya</taxon>
        <taxon>Ascomycota</taxon>
        <taxon>Pezizomycotina</taxon>
        <taxon>Sordariomycetes</taxon>
        <taxon>Xylariomycetidae</taxon>
        <taxon>Amphisphaeriales</taxon>
        <taxon>Apiosporaceae</taxon>
        <taxon>Apiospora</taxon>
    </lineage>
</organism>
<name>A0ABR1WZC1_9PEZI</name>
<dbReference type="EMBL" id="JAQQWN010000004">
    <property type="protein sequence ID" value="KAK8088469.1"/>
    <property type="molecule type" value="Genomic_DNA"/>
</dbReference>
<accession>A0ABR1WZC1</accession>
<feature type="region of interest" description="Disordered" evidence="1">
    <location>
        <begin position="62"/>
        <end position="84"/>
    </location>
</feature>
<dbReference type="RefSeq" id="XP_066671363.1">
    <property type="nucleotide sequence ID" value="XM_066807745.1"/>
</dbReference>
<keyword evidence="3" id="KW-1185">Reference proteome</keyword>
<gene>
    <name evidence="2" type="ORF">PG997_003430</name>
</gene>
<sequence>MSHTTENASGSQSCQESSKRLFVQQRKGQIVNGTCRRRDEIHTPVHEGCSESPEELLEANYLESREHPKNQGKATKRRNDNITAIDVDRRPANPVSRVRFATALEDGRTADSDLVD</sequence>
<protein>
    <submittedName>
        <fullName evidence="2">Uncharacterized protein</fullName>
    </submittedName>
</protein>
<dbReference type="GeneID" id="92040805"/>
<reference evidence="2 3" key="1">
    <citation type="submission" date="2023-01" db="EMBL/GenBank/DDBJ databases">
        <title>Analysis of 21 Apiospora genomes using comparative genomics revels a genus with tremendous synthesis potential of carbohydrate active enzymes and secondary metabolites.</title>
        <authorList>
            <person name="Sorensen T."/>
        </authorList>
    </citation>
    <scope>NUCLEOTIDE SEQUENCE [LARGE SCALE GENOMIC DNA]</scope>
    <source>
        <strain evidence="2 3">CBS 114990</strain>
    </source>
</reference>
<feature type="region of interest" description="Disordered" evidence="1">
    <location>
        <begin position="1"/>
        <end position="22"/>
    </location>
</feature>